<protein>
    <submittedName>
        <fullName evidence="1">Uncharacterized protein</fullName>
    </submittedName>
</protein>
<organism evidence="1 2">
    <name type="scientific">Knipowitschia caucasica</name>
    <name type="common">Caucasian dwarf goby</name>
    <name type="synonym">Pomatoschistus caucasicus</name>
    <dbReference type="NCBI Taxonomy" id="637954"/>
    <lineage>
        <taxon>Eukaryota</taxon>
        <taxon>Metazoa</taxon>
        <taxon>Chordata</taxon>
        <taxon>Craniata</taxon>
        <taxon>Vertebrata</taxon>
        <taxon>Euteleostomi</taxon>
        <taxon>Actinopterygii</taxon>
        <taxon>Neopterygii</taxon>
        <taxon>Teleostei</taxon>
        <taxon>Neoteleostei</taxon>
        <taxon>Acanthomorphata</taxon>
        <taxon>Gobiaria</taxon>
        <taxon>Gobiiformes</taxon>
        <taxon>Gobioidei</taxon>
        <taxon>Gobiidae</taxon>
        <taxon>Gobiinae</taxon>
        <taxon>Knipowitschia</taxon>
    </lineage>
</organism>
<dbReference type="Proteomes" id="UP001497482">
    <property type="component" value="Chromosome 12"/>
</dbReference>
<keyword evidence="2" id="KW-1185">Reference proteome</keyword>
<reference evidence="1 2" key="1">
    <citation type="submission" date="2024-04" db="EMBL/GenBank/DDBJ databases">
        <authorList>
            <person name="Waldvogel A.-M."/>
            <person name="Schoenle A."/>
        </authorList>
    </citation>
    <scope>NUCLEOTIDE SEQUENCE [LARGE SCALE GENOMIC DNA]</scope>
</reference>
<sequence length="98" mass="10997">MSASSVPGKGRTLQRSYFCALGRERSHHDQPAATAELSLRAGNVSARITFRRTLRQRRVFEKVEKAEEDQRPSCCREVWGSPSEAARVAAPILKEWAV</sequence>
<name>A0AAV2JJQ0_KNICA</name>
<accession>A0AAV2JJQ0</accession>
<evidence type="ECO:0000313" key="1">
    <source>
        <dbReference type="EMBL" id="CAL1576596.1"/>
    </source>
</evidence>
<dbReference type="AlphaFoldDB" id="A0AAV2JJQ0"/>
<proteinExistence type="predicted"/>
<dbReference type="EMBL" id="OZ035834">
    <property type="protein sequence ID" value="CAL1576596.1"/>
    <property type="molecule type" value="Genomic_DNA"/>
</dbReference>
<evidence type="ECO:0000313" key="2">
    <source>
        <dbReference type="Proteomes" id="UP001497482"/>
    </source>
</evidence>
<gene>
    <name evidence="1" type="ORF">KC01_LOCUS8019</name>
</gene>